<evidence type="ECO:0000313" key="3">
    <source>
        <dbReference type="Proteomes" id="UP001140513"/>
    </source>
</evidence>
<name>A0A9W8XUP5_9PLEO</name>
<dbReference type="Pfam" id="PF05686">
    <property type="entry name" value="Glyco_transf_90"/>
    <property type="match status" value="1"/>
</dbReference>
<feature type="domain" description="Glycosyl transferase CAP10" evidence="1">
    <location>
        <begin position="36"/>
        <end position="275"/>
    </location>
</feature>
<dbReference type="AlphaFoldDB" id="A0A9W8XUP5"/>
<protein>
    <recommendedName>
        <fullName evidence="1">Glycosyl transferase CAP10 domain-containing protein</fullName>
    </recommendedName>
</protein>
<dbReference type="InterPro" id="IPR006598">
    <property type="entry name" value="CAP10"/>
</dbReference>
<dbReference type="Proteomes" id="UP001140513">
    <property type="component" value="Unassembled WGS sequence"/>
</dbReference>
<evidence type="ECO:0000313" key="2">
    <source>
        <dbReference type="EMBL" id="KAJ4358143.1"/>
    </source>
</evidence>
<sequence length="303" mass="35467">MLLFILEAKLDDDYYPSRVLSVLHQIDRAIIASPEPVPDIEFSIVITDLPDEHTTETHSHHTFWALSRLPHDRNIWLLPDFGYWSWPLDLVGSYEQIRVEMIQNQLAWEDKVPKMLWRGALKTNKLRQTMYWATRNKVWADVEEVKWQNRTEVSAGSTASAISMVDHCNYQYLMHTEGRSYSGRGKYLLNCGSVVIMHKSEWIEPQQDVYVKSGADQNIVEVERDFSDLDGKIQQLLKDPKLARSIAKNSQKTFRNRYLTPAAQACYWRKLFRAWEEVSFRPEPFETVNGRARLRGIPFETFV</sequence>
<reference evidence="2" key="1">
    <citation type="submission" date="2022-10" db="EMBL/GenBank/DDBJ databases">
        <title>Tapping the CABI collections for fungal endophytes: first genome assemblies for Collariella, Neodidymelliopsis, Ascochyta clinopodiicola, Didymella pomorum, Didymosphaeria variabile, Neocosmospora piperis and Neocucurbitaria cava.</title>
        <authorList>
            <person name="Hill R."/>
        </authorList>
    </citation>
    <scope>NUCLEOTIDE SEQUENCE</scope>
    <source>
        <strain evidence="2">IMI 356815</strain>
    </source>
</reference>
<organism evidence="2 3">
    <name type="scientific">Didymosphaeria variabile</name>
    <dbReference type="NCBI Taxonomy" id="1932322"/>
    <lineage>
        <taxon>Eukaryota</taxon>
        <taxon>Fungi</taxon>
        <taxon>Dikarya</taxon>
        <taxon>Ascomycota</taxon>
        <taxon>Pezizomycotina</taxon>
        <taxon>Dothideomycetes</taxon>
        <taxon>Pleosporomycetidae</taxon>
        <taxon>Pleosporales</taxon>
        <taxon>Massarineae</taxon>
        <taxon>Didymosphaeriaceae</taxon>
        <taxon>Didymosphaeria</taxon>
    </lineage>
</organism>
<comment type="caution">
    <text evidence="2">The sequence shown here is derived from an EMBL/GenBank/DDBJ whole genome shotgun (WGS) entry which is preliminary data.</text>
</comment>
<gene>
    <name evidence="2" type="ORF">N0V89_002722</name>
</gene>
<accession>A0A9W8XUP5</accession>
<evidence type="ECO:0000259" key="1">
    <source>
        <dbReference type="SMART" id="SM00672"/>
    </source>
</evidence>
<dbReference type="SMART" id="SM00672">
    <property type="entry name" value="CAP10"/>
    <property type="match status" value="1"/>
</dbReference>
<dbReference type="GeneID" id="80906252"/>
<proteinExistence type="predicted"/>
<dbReference type="RefSeq" id="XP_056075002.1">
    <property type="nucleotide sequence ID" value="XM_056211529.1"/>
</dbReference>
<dbReference type="EMBL" id="JAPEUX010000002">
    <property type="protein sequence ID" value="KAJ4358143.1"/>
    <property type="molecule type" value="Genomic_DNA"/>
</dbReference>
<keyword evidence="3" id="KW-1185">Reference proteome</keyword>
<dbReference type="InterPro" id="IPR051091">
    <property type="entry name" value="O-Glucosyltr/Glycosyltrsf_90"/>
</dbReference>
<dbReference type="PANTHER" id="PTHR12203">
    <property type="entry name" value="KDEL LYS-ASP-GLU-LEU CONTAINING - RELATED"/>
    <property type="match status" value="1"/>
</dbReference>
<dbReference type="PANTHER" id="PTHR12203:SF107">
    <property type="entry name" value="GLYCOSYL TRANSFERASE CAP10 DOMAIN-CONTAINING PROTEIN"/>
    <property type="match status" value="1"/>
</dbReference>
<dbReference type="OrthoDB" id="202415at2759"/>